<sequence length="83" mass="9622">MHVRVPIASTNITVTESTYEQLRALKRDDESFSEVVEHGGQLVTRDRDFNAERSRRRPSPVRAHTRSRARDPTVSRRRHGVAR</sequence>
<feature type="compositionally biased region" description="Basic and acidic residues" evidence="2">
    <location>
        <begin position="44"/>
        <end position="53"/>
    </location>
</feature>
<reference evidence="3 4" key="1">
    <citation type="submission" date="2018-06" db="EMBL/GenBank/DDBJ databases">
        <title>Halonotius sp. F13-13 a new haloarchaeeon isolated from a solar saltern from Isla Cristina, Huelva, Spain.</title>
        <authorList>
            <person name="Duran-Viseras A."/>
            <person name="Sanchez-Porro C."/>
            <person name="Ventosa A."/>
        </authorList>
    </citation>
    <scope>NUCLEOTIDE SEQUENCE [LARGE SCALE GENOMIC DNA]</scope>
    <source>
        <strain evidence="3 4">F13-13</strain>
    </source>
</reference>
<keyword evidence="1" id="KW-1277">Toxin-antitoxin system</keyword>
<keyword evidence="4" id="KW-1185">Reference proteome</keyword>
<dbReference type="Pfam" id="PF02697">
    <property type="entry name" value="VAPB_antitox"/>
    <property type="match status" value="1"/>
</dbReference>
<name>A0A3A6PXK2_9EURY</name>
<protein>
    <submittedName>
        <fullName evidence="3">Uncharacterized protein</fullName>
    </submittedName>
</protein>
<comment type="caution">
    <text evidence="3">The sequence shown here is derived from an EMBL/GenBank/DDBJ whole genome shotgun (WGS) entry which is preliminary data.</text>
</comment>
<evidence type="ECO:0000313" key="3">
    <source>
        <dbReference type="EMBL" id="RJX44449.1"/>
    </source>
</evidence>
<proteinExistence type="predicted"/>
<evidence type="ECO:0000256" key="2">
    <source>
        <dbReference type="SAM" id="MobiDB-lite"/>
    </source>
</evidence>
<dbReference type="EMBL" id="QKNY01000004">
    <property type="protein sequence ID" value="RJX44449.1"/>
    <property type="molecule type" value="Genomic_DNA"/>
</dbReference>
<organism evidence="3 4">
    <name type="scientific">Halonotius aquaticus</name>
    <dbReference type="NCBI Taxonomy" id="2216978"/>
    <lineage>
        <taxon>Archaea</taxon>
        <taxon>Methanobacteriati</taxon>
        <taxon>Methanobacteriota</taxon>
        <taxon>Stenosarchaea group</taxon>
        <taxon>Halobacteria</taxon>
        <taxon>Halobacteriales</taxon>
        <taxon>Haloferacaceae</taxon>
        <taxon>Halonotius</taxon>
    </lineage>
</organism>
<accession>A0A3A6PXK2</accession>
<dbReference type="AlphaFoldDB" id="A0A3A6PXK2"/>
<gene>
    <name evidence="3" type="ORF">DM826_02200</name>
</gene>
<evidence type="ECO:0000313" key="4">
    <source>
        <dbReference type="Proteomes" id="UP000276588"/>
    </source>
</evidence>
<dbReference type="InterPro" id="IPR003847">
    <property type="entry name" value="Put_antitoxin"/>
</dbReference>
<evidence type="ECO:0000256" key="1">
    <source>
        <dbReference type="ARBA" id="ARBA00022649"/>
    </source>
</evidence>
<feature type="compositionally biased region" description="Basic residues" evidence="2">
    <location>
        <begin position="54"/>
        <end position="67"/>
    </location>
</feature>
<feature type="region of interest" description="Disordered" evidence="2">
    <location>
        <begin position="36"/>
        <end position="83"/>
    </location>
</feature>
<dbReference type="Proteomes" id="UP000276588">
    <property type="component" value="Unassembled WGS sequence"/>
</dbReference>